<accession>A0A4R0JDZ5</accession>
<dbReference type="OrthoDB" id="3822275at2"/>
<sequence length="184" mass="19537">MRIRNLAVTAALIPVLLLAGCGTDSSADVAASSTGAKRASKHGPAEEGLAGQVAGPGDPVVNAYYDYRSALDQMMRSGGRTITQLQPVMTPKVFQAISAQARYFRTKKLHNTGTTKVLWAKRTLAANGVIISACYDTTAARTVDAKGRSVSPATTPTRWLDQMRVQQLEGRWVVDGGTTTPNAC</sequence>
<feature type="chain" id="PRO_5039620027" description="Lipoprotein" evidence="1">
    <location>
        <begin position="27"/>
        <end position="184"/>
    </location>
</feature>
<dbReference type="AlphaFoldDB" id="A0A4R0JDZ5"/>
<evidence type="ECO:0000313" key="3">
    <source>
        <dbReference type="Proteomes" id="UP000293342"/>
    </source>
</evidence>
<reference evidence="2 3" key="1">
    <citation type="submission" date="2019-02" db="EMBL/GenBank/DDBJ databases">
        <title>Kribbella capetownensis sp. nov. and Kribbella speibonae sp. nov., isolated from soil.</title>
        <authorList>
            <person name="Curtis S.M."/>
            <person name="Norton I."/>
            <person name="Everest G.J."/>
            <person name="Meyers P.R."/>
        </authorList>
    </citation>
    <scope>NUCLEOTIDE SEQUENCE [LARGE SCALE GENOMIC DNA]</scope>
    <source>
        <strain evidence="2 3">YM53</strain>
    </source>
</reference>
<feature type="signal peptide" evidence="1">
    <location>
        <begin position="1"/>
        <end position="26"/>
    </location>
</feature>
<protein>
    <recommendedName>
        <fullName evidence="4">Lipoprotein</fullName>
    </recommendedName>
</protein>
<keyword evidence="1" id="KW-0732">Signal</keyword>
<evidence type="ECO:0000256" key="1">
    <source>
        <dbReference type="SAM" id="SignalP"/>
    </source>
</evidence>
<dbReference type="RefSeq" id="WP_131518080.1">
    <property type="nucleotide sequence ID" value="NZ_SJKD01000010.1"/>
</dbReference>
<evidence type="ECO:0000313" key="2">
    <source>
        <dbReference type="EMBL" id="TCC44160.1"/>
    </source>
</evidence>
<organism evidence="2 3">
    <name type="scientific">Kribbella capetownensis</name>
    <dbReference type="NCBI Taxonomy" id="1572659"/>
    <lineage>
        <taxon>Bacteria</taxon>
        <taxon>Bacillati</taxon>
        <taxon>Actinomycetota</taxon>
        <taxon>Actinomycetes</taxon>
        <taxon>Propionibacteriales</taxon>
        <taxon>Kribbellaceae</taxon>
        <taxon>Kribbella</taxon>
    </lineage>
</organism>
<proteinExistence type="predicted"/>
<dbReference type="EMBL" id="SJKD01000010">
    <property type="protein sequence ID" value="TCC44160.1"/>
    <property type="molecule type" value="Genomic_DNA"/>
</dbReference>
<evidence type="ECO:0008006" key="4">
    <source>
        <dbReference type="Google" id="ProtNLM"/>
    </source>
</evidence>
<comment type="caution">
    <text evidence="2">The sequence shown here is derived from an EMBL/GenBank/DDBJ whole genome shotgun (WGS) entry which is preliminary data.</text>
</comment>
<dbReference type="PROSITE" id="PS51257">
    <property type="entry name" value="PROKAR_LIPOPROTEIN"/>
    <property type="match status" value="1"/>
</dbReference>
<dbReference type="Proteomes" id="UP000293342">
    <property type="component" value="Unassembled WGS sequence"/>
</dbReference>
<keyword evidence="3" id="KW-1185">Reference proteome</keyword>
<name>A0A4R0JDZ5_9ACTN</name>
<gene>
    <name evidence="2" type="ORF">E0H75_35430</name>
</gene>